<evidence type="ECO:0000256" key="1">
    <source>
        <dbReference type="SAM" id="MobiDB-lite"/>
    </source>
</evidence>
<accession>A0ABR1TSM6</accession>
<dbReference type="Proteomes" id="UP001480595">
    <property type="component" value="Unassembled WGS sequence"/>
</dbReference>
<feature type="region of interest" description="Disordered" evidence="1">
    <location>
        <begin position="101"/>
        <end position="123"/>
    </location>
</feature>
<sequence>MALLHHRSAILSTCLIFFPLLWLMWRPPIPWLAPSTQQPIVSIDAARPQPGPVAFDVRPPPPHKHKSGGGGGGLGLSSPRAPFVAWPLKRVCDEQTAAAASSRASSFCATTTAAARGTSATTS</sequence>
<dbReference type="RefSeq" id="XP_066711880.1">
    <property type="nucleotide sequence ID" value="XM_066862770.1"/>
</dbReference>
<gene>
    <name evidence="2" type="ORF">PG994_011361</name>
</gene>
<feature type="region of interest" description="Disordered" evidence="1">
    <location>
        <begin position="51"/>
        <end position="78"/>
    </location>
</feature>
<keyword evidence="3" id="KW-1185">Reference proteome</keyword>
<comment type="caution">
    <text evidence="2">The sequence shown here is derived from an EMBL/GenBank/DDBJ whole genome shotgun (WGS) entry which is preliminary data.</text>
</comment>
<organism evidence="2 3">
    <name type="scientific">Apiospora phragmitis</name>
    <dbReference type="NCBI Taxonomy" id="2905665"/>
    <lineage>
        <taxon>Eukaryota</taxon>
        <taxon>Fungi</taxon>
        <taxon>Dikarya</taxon>
        <taxon>Ascomycota</taxon>
        <taxon>Pezizomycotina</taxon>
        <taxon>Sordariomycetes</taxon>
        <taxon>Xylariomycetidae</taxon>
        <taxon>Amphisphaeriales</taxon>
        <taxon>Apiosporaceae</taxon>
        <taxon>Apiospora</taxon>
    </lineage>
</organism>
<evidence type="ECO:0000313" key="2">
    <source>
        <dbReference type="EMBL" id="KAK8049631.1"/>
    </source>
</evidence>
<protein>
    <submittedName>
        <fullName evidence="2">Uncharacterized protein</fullName>
    </submittedName>
</protein>
<name>A0ABR1TSM6_9PEZI</name>
<dbReference type="GeneID" id="92095833"/>
<dbReference type="EMBL" id="JAQQWL010000011">
    <property type="protein sequence ID" value="KAK8049631.1"/>
    <property type="molecule type" value="Genomic_DNA"/>
</dbReference>
<reference evidence="2 3" key="1">
    <citation type="submission" date="2023-01" db="EMBL/GenBank/DDBJ databases">
        <title>Analysis of 21 Apiospora genomes using comparative genomics revels a genus with tremendous synthesis potential of carbohydrate active enzymes and secondary metabolites.</title>
        <authorList>
            <person name="Sorensen T."/>
        </authorList>
    </citation>
    <scope>NUCLEOTIDE SEQUENCE [LARGE SCALE GENOMIC DNA]</scope>
    <source>
        <strain evidence="2 3">CBS 135458</strain>
    </source>
</reference>
<evidence type="ECO:0000313" key="3">
    <source>
        <dbReference type="Proteomes" id="UP001480595"/>
    </source>
</evidence>
<proteinExistence type="predicted"/>